<feature type="domain" description="Dihydroorotate dehydrogenase catalytic" evidence="11">
    <location>
        <begin position="1"/>
        <end position="287"/>
    </location>
</feature>
<dbReference type="EC" id="1.3.-.-" evidence="10"/>
<dbReference type="CDD" id="cd04740">
    <property type="entry name" value="DHOD_1B_like"/>
    <property type="match status" value="1"/>
</dbReference>
<feature type="binding site" evidence="10">
    <location>
        <begin position="67"/>
        <end position="71"/>
    </location>
    <ligand>
        <name>substrate</name>
    </ligand>
</feature>
<comment type="cofactor">
    <cofactor evidence="10">
        <name>FMN</name>
        <dbReference type="ChEBI" id="CHEBI:58210"/>
    </cofactor>
    <text evidence="10">Binds 1 FMN per subunit.</text>
</comment>
<feature type="binding site" evidence="10">
    <location>
        <begin position="43"/>
        <end position="44"/>
    </location>
    <ligand>
        <name>FMN</name>
        <dbReference type="ChEBI" id="CHEBI:58210"/>
    </ligand>
</feature>
<evidence type="ECO:0000313" key="14">
    <source>
        <dbReference type="Proteomes" id="UP000217528"/>
    </source>
</evidence>
<dbReference type="GO" id="GO:0044205">
    <property type="term" value="P:'de novo' UMP biosynthetic process"/>
    <property type="evidence" value="ECO:0007669"/>
    <property type="project" value="UniProtKB-UniRule"/>
</dbReference>
<comment type="subcellular location">
    <subcellularLocation>
        <location evidence="1 10">Cytoplasm</location>
    </subcellularLocation>
</comment>
<dbReference type="PANTHER" id="PTHR48109:SF1">
    <property type="entry name" value="DIHYDROOROTATE DEHYDROGENASE (FUMARATE)"/>
    <property type="match status" value="1"/>
</dbReference>
<dbReference type="PROSITE" id="PS00911">
    <property type="entry name" value="DHODEHASE_1"/>
    <property type="match status" value="1"/>
</dbReference>
<feature type="binding site" evidence="10">
    <location>
        <position position="164"/>
    </location>
    <ligand>
        <name>FMN</name>
        <dbReference type="ChEBI" id="CHEBI:58210"/>
    </ligand>
</feature>
<feature type="binding site" evidence="10">
    <location>
        <begin position="243"/>
        <end position="244"/>
    </location>
    <ligand>
        <name>FMN</name>
        <dbReference type="ChEBI" id="CHEBI:58210"/>
    </ligand>
</feature>
<dbReference type="InterPro" id="IPR050074">
    <property type="entry name" value="DHO_dehydrogenase"/>
</dbReference>
<keyword evidence="7 10" id="KW-0288">FMN</keyword>
<feature type="binding site" evidence="10">
    <location>
        <position position="124"/>
    </location>
    <ligand>
        <name>FMN</name>
        <dbReference type="ChEBI" id="CHEBI:58210"/>
    </ligand>
</feature>
<dbReference type="NCBIfam" id="NF005574">
    <property type="entry name" value="PRK07259.1"/>
    <property type="match status" value="1"/>
</dbReference>
<dbReference type="HAMAP" id="MF_00224">
    <property type="entry name" value="DHO_dh_type1"/>
    <property type="match status" value="1"/>
</dbReference>
<dbReference type="InterPro" id="IPR013785">
    <property type="entry name" value="Aldolase_TIM"/>
</dbReference>
<organism evidence="12 14">
    <name type="scientific">Methanosphaera cuniculi</name>
    <dbReference type="NCBI Taxonomy" id="1077256"/>
    <lineage>
        <taxon>Archaea</taxon>
        <taxon>Methanobacteriati</taxon>
        <taxon>Methanobacteriota</taxon>
        <taxon>Methanomada group</taxon>
        <taxon>Methanobacteria</taxon>
        <taxon>Methanobacteriales</taxon>
        <taxon>Methanobacteriaceae</taxon>
        <taxon>Methanosphaera</taxon>
    </lineage>
</organism>
<keyword evidence="9 10" id="KW-0560">Oxidoreductase</keyword>
<dbReference type="InterPro" id="IPR024920">
    <property type="entry name" value="Dihydroorotate_DH_1"/>
</dbReference>
<keyword evidence="5 10" id="KW-0963">Cytoplasm</keyword>
<dbReference type="GO" id="GO:0004152">
    <property type="term" value="F:dihydroorotate dehydrogenase activity"/>
    <property type="evidence" value="ECO:0007669"/>
    <property type="project" value="UniProtKB-UniRule"/>
</dbReference>
<dbReference type="InterPro" id="IPR001295">
    <property type="entry name" value="Dihydroorotate_DH_CS"/>
</dbReference>
<keyword evidence="6 10" id="KW-0285">Flavoprotein</keyword>
<dbReference type="PROSITE" id="PS00912">
    <property type="entry name" value="DHODEHASE_2"/>
    <property type="match status" value="1"/>
</dbReference>
<reference evidence="13 15" key="1">
    <citation type="submission" date="2016-04" db="EMBL/GenBank/DDBJ databases">
        <title>Genome sequence of Methanosphaera cuniculi DSM 4103.</title>
        <authorList>
            <person name="Poehlein A."/>
            <person name="Seedorf H."/>
            <person name="Daniel R."/>
        </authorList>
    </citation>
    <scope>NUCLEOTIDE SEQUENCE [LARGE SCALE GENOMIC DNA]</scope>
    <source>
        <strain evidence="13 15">DSM 4103</strain>
    </source>
</reference>
<evidence type="ECO:0000256" key="6">
    <source>
        <dbReference type="ARBA" id="ARBA00022630"/>
    </source>
</evidence>
<feature type="binding site" evidence="10">
    <location>
        <position position="217"/>
    </location>
    <ligand>
        <name>FMN</name>
        <dbReference type="ChEBI" id="CHEBI:58210"/>
    </ligand>
</feature>
<evidence type="ECO:0000256" key="4">
    <source>
        <dbReference type="ARBA" id="ARBA00011669"/>
    </source>
</evidence>
<comment type="pathway">
    <text evidence="2 10">Pyrimidine metabolism; UMP biosynthesis via de novo pathway.</text>
</comment>
<dbReference type="PANTHER" id="PTHR48109">
    <property type="entry name" value="DIHYDROOROTATE DEHYDROGENASE (QUINONE), MITOCHONDRIAL-RELATED"/>
    <property type="match status" value="1"/>
</dbReference>
<feature type="binding site" evidence="10">
    <location>
        <begin position="265"/>
        <end position="266"/>
    </location>
    <ligand>
        <name>FMN</name>
        <dbReference type="ChEBI" id="CHEBI:58210"/>
    </ligand>
</feature>
<feature type="binding site" evidence="10">
    <location>
        <position position="43"/>
    </location>
    <ligand>
        <name>substrate</name>
    </ligand>
</feature>
<comment type="similarity">
    <text evidence="3 10">Belongs to the dihydroorotate dehydrogenase family. Type 1 subfamily.</text>
</comment>
<proteinExistence type="inferred from homology"/>
<evidence type="ECO:0000256" key="1">
    <source>
        <dbReference type="ARBA" id="ARBA00004496"/>
    </source>
</evidence>
<dbReference type="GO" id="GO:0005737">
    <property type="term" value="C:cytoplasm"/>
    <property type="evidence" value="ECO:0007669"/>
    <property type="project" value="UniProtKB-SubCell"/>
</dbReference>
<evidence type="ECO:0000256" key="7">
    <source>
        <dbReference type="ARBA" id="ARBA00022643"/>
    </source>
</evidence>
<sequence>MLENEVMGMKVENPLFLAAGILGTTASSMRMVVKNGAGGIVTKSFSIEANDGYENPTIVKIEGGVINSVGLASPGVEAKREELKELTPIRSKTPVVASIYGNTADVFIDVAKKTQDYVDAFELNVSCPHAKCGYGSNIGEDPDLTYEIVKSVKDEIDNVPIIVKLTPNVTDITEIAVASQKAKADGLTLINSVGPGLRIDYKTGRPILNNKFGGIAGPMIKPIALKCVYQTYEKVDIPIMGVGGIKTYKDALEFLYAGASLLQIGTSIMYDGPGIFKTITDDLKNFLVENEYDSIKDIIGLSHRI</sequence>
<keyword evidence="14" id="KW-1185">Reference proteome</keyword>
<dbReference type="NCBIfam" id="TIGR01037">
    <property type="entry name" value="pyrD_sub1_fam"/>
    <property type="match status" value="1"/>
</dbReference>
<comment type="function">
    <text evidence="10">Catalyzes the conversion of dihydroorotate to orotate.</text>
</comment>
<dbReference type="InterPro" id="IPR033888">
    <property type="entry name" value="DHOD_1B"/>
</dbReference>
<dbReference type="PIRSF" id="PIRSF000164">
    <property type="entry name" value="DHO_oxidase"/>
    <property type="match status" value="1"/>
</dbReference>
<dbReference type="InterPro" id="IPR012135">
    <property type="entry name" value="Dihydroorotate_DH_1_2"/>
</dbReference>
<feature type="binding site" evidence="10">
    <location>
        <position position="190"/>
    </location>
    <ligand>
        <name>FMN</name>
        <dbReference type="ChEBI" id="CHEBI:58210"/>
    </ligand>
</feature>
<dbReference type="InterPro" id="IPR005720">
    <property type="entry name" value="Dihydroorotate_DH_cat"/>
</dbReference>
<evidence type="ECO:0000256" key="5">
    <source>
        <dbReference type="ARBA" id="ARBA00022490"/>
    </source>
</evidence>
<comment type="caution">
    <text evidence="12">The sequence shown here is derived from an EMBL/GenBank/DDBJ whole genome shotgun (WGS) entry which is preliminary data.</text>
</comment>
<dbReference type="Gene3D" id="3.20.20.70">
    <property type="entry name" value="Aldolase class I"/>
    <property type="match status" value="1"/>
</dbReference>
<evidence type="ECO:0000313" key="15">
    <source>
        <dbReference type="Proteomes" id="UP000246004"/>
    </source>
</evidence>
<dbReference type="SUPFAM" id="SSF51395">
    <property type="entry name" value="FMN-linked oxidoreductases"/>
    <property type="match status" value="1"/>
</dbReference>
<dbReference type="AlphaFoldDB" id="A0A2A2HD09"/>
<comment type="catalytic activity">
    <reaction evidence="10">
        <text>(S)-dihydroorotate + A = orotate + AH2</text>
        <dbReference type="Rhea" id="RHEA:18073"/>
        <dbReference type="ChEBI" id="CHEBI:13193"/>
        <dbReference type="ChEBI" id="CHEBI:17499"/>
        <dbReference type="ChEBI" id="CHEBI:30839"/>
        <dbReference type="ChEBI" id="CHEBI:30864"/>
    </reaction>
</comment>
<feature type="active site" description="Nucleophile" evidence="10">
    <location>
        <position position="127"/>
    </location>
</feature>
<dbReference type="EMBL" id="LWMS01000001">
    <property type="protein sequence ID" value="PWL09040.1"/>
    <property type="molecule type" value="Genomic_DNA"/>
</dbReference>
<keyword evidence="8 10" id="KW-0665">Pyrimidine biosynthesis</keyword>
<evidence type="ECO:0000256" key="10">
    <source>
        <dbReference type="HAMAP-Rule" id="MF_00224"/>
    </source>
</evidence>
<reference evidence="12 14" key="2">
    <citation type="journal article" date="2017" name="BMC Genomics">
        <title>Genomic analysis of methanogenic archaea reveals a shift towards energy conservation.</title>
        <authorList>
            <person name="Gilmore S.P."/>
            <person name="Henske J.K."/>
            <person name="Sexton J.A."/>
            <person name="Solomon K.V."/>
            <person name="Seppala S."/>
            <person name="Yoo J.I."/>
            <person name="Huyett L.M."/>
            <person name="Pressman A."/>
            <person name="Cogan J.Z."/>
            <person name="Kivenson V."/>
            <person name="Peng X."/>
            <person name="Tan Y."/>
            <person name="Valentine D.L."/>
            <person name="O'Malley M.A."/>
        </authorList>
    </citation>
    <scope>NUCLEOTIDE SEQUENCE [LARGE SCALE GENOMIC DNA]</scope>
    <source>
        <strain evidence="12 14">1R-7</strain>
    </source>
</reference>
<feature type="binding site" evidence="10">
    <location>
        <begin position="191"/>
        <end position="192"/>
    </location>
    <ligand>
        <name>substrate</name>
    </ligand>
</feature>
<evidence type="ECO:0000256" key="8">
    <source>
        <dbReference type="ARBA" id="ARBA00022975"/>
    </source>
</evidence>
<dbReference type="GO" id="GO:0006207">
    <property type="term" value="P:'de novo' pyrimidine nucleobase biosynthetic process"/>
    <property type="evidence" value="ECO:0007669"/>
    <property type="project" value="InterPro"/>
</dbReference>
<protein>
    <recommendedName>
        <fullName evidence="10">Dihydroorotate dehydrogenase</fullName>
        <shortName evidence="10">DHOD</shortName>
        <shortName evidence="10">DHODase</shortName>
        <shortName evidence="10">DHOdehase</shortName>
        <ecNumber evidence="10">1.3.-.-</ecNumber>
    </recommendedName>
</protein>
<evidence type="ECO:0000313" key="13">
    <source>
        <dbReference type="EMBL" id="PWL09040.1"/>
    </source>
</evidence>
<dbReference type="EMBL" id="LMVN01000021">
    <property type="protein sequence ID" value="PAV07113.1"/>
    <property type="molecule type" value="Genomic_DNA"/>
</dbReference>
<dbReference type="OrthoDB" id="36608at2157"/>
<evidence type="ECO:0000256" key="2">
    <source>
        <dbReference type="ARBA" id="ARBA00004725"/>
    </source>
</evidence>
<accession>A0A2A2HD09</accession>
<feature type="binding site" evidence="10">
    <location>
        <position position="124"/>
    </location>
    <ligand>
        <name>substrate</name>
    </ligand>
</feature>
<name>A0A2A2HD09_9EURY</name>
<dbReference type="RefSeq" id="WP_095608779.1">
    <property type="nucleotide sequence ID" value="NZ_LMVN01000021.1"/>
</dbReference>
<comment type="caution">
    <text evidence="10">Lacks conserved residue(s) required for the propagation of feature annotation.</text>
</comment>
<evidence type="ECO:0000256" key="9">
    <source>
        <dbReference type="ARBA" id="ARBA00023002"/>
    </source>
</evidence>
<comment type="subunit">
    <text evidence="4">Heterotetramer of 2 PyrK and 2 PyrD type B subunits.</text>
</comment>
<dbReference type="FunFam" id="3.20.20.70:FF:000027">
    <property type="entry name" value="Dihydropyrimidine dehydrogenase [NADP(+)]"/>
    <property type="match status" value="1"/>
</dbReference>
<evidence type="ECO:0000313" key="12">
    <source>
        <dbReference type="EMBL" id="PAV07113.1"/>
    </source>
</evidence>
<evidence type="ECO:0000259" key="11">
    <source>
        <dbReference type="Pfam" id="PF01180"/>
    </source>
</evidence>
<dbReference type="Pfam" id="PF01180">
    <property type="entry name" value="DHO_dh"/>
    <property type="match status" value="1"/>
</dbReference>
<evidence type="ECO:0000256" key="3">
    <source>
        <dbReference type="ARBA" id="ARBA00008008"/>
    </source>
</evidence>
<dbReference type="UniPathway" id="UPA00070"/>
<dbReference type="InterPro" id="IPR049622">
    <property type="entry name" value="Dihydroorotate_DH_I"/>
</dbReference>
<gene>
    <name evidence="10 13" type="primary">pyrD</name>
    <name evidence="12" type="ORF">ASJ82_05370</name>
    <name evidence="13" type="ORF">MSCUN_00080</name>
</gene>
<dbReference type="Proteomes" id="UP000217528">
    <property type="component" value="Unassembled WGS sequence"/>
</dbReference>
<dbReference type="Proteomes" id="UP000246004">
    <property type="component" value="Unassembled WGS sequence"/>
</dbReference>